<organism evidence="1 2">
    <name type="scientific">Dentiscutata heterogama</name>
    <dbReference type="NCBI Taxonomy" id="1316150"/>
    <lineage>
        <taxon>Eukaryota</taxon>
        <taxon>Fungi</taxon>
        <taxon>Fungi incertae sedis</taxon>
        <taxon>Mucoromycota</taxon>
        <taxon>Glomeromycotina</taxon>
        <taxon>Glomeromycetes</taxon>
        <taxon>Diversisporales</taxon>
        <taxon>Gigasporaceae</taxon>
        <taxon>Dentiscutata</taxon>
    </lineage>
</organism>
<sequence length="66" mass="7036">SIKAMSAEMDDSTEYGCGDLYEADIPNFNNSASTSPVLINNEANKTNSKSISKTSNRATSETADKV</sequence>
<feature type="non-terminal residue" evidence="1">
    <location>
        <position position="1"/>
    </location>
</feature>
<accession>A0ACA9NC51</accession>
<evidence type="ECO:0000313" key="2">
    <source>
        <dbReference type="Proteomes" id="UP000789702"/>
    </source>
</evidence>
<name>A0ACA9NC51_9GLOM</name>
<evidence type="ECO:0000313" key="1">
    <source>
        <dbReference type="EMBL" id="CAG8646039.1"/>
    </source>
</evidence>
<protein>
    <submittedName>
        <fullName evidence="1">10343_t:CDS:1</fullName>
    </submittedName>
</protein>
<proteinExistence type="predicted"/>
<keyword evidence="2" id="KW-1185">Reference proteome</keyword>
<reference evidence="1" key="1">
    <citation type="submission" date="2021-06" db="EMBL/GenBank/DDBJ databases">
        <authorList>
            <person name="Kallberg Y."/>
            <person name="Tangrot J."/>
            <person name="Rosling A."/>
        </authorList>
    </citation>
    <scope>NUCLEOTIDE SEQUENCE</scope>
    <source>
        <strain evidence="1">IL203A</strain>
    </source>
</reference>
<dbReference type="EMBL" id="CAJVPU010015311">
    <property type="protein sequence ID" value="CAG8646039.1"/>
    <property type="molecule type" value="Genomic_DNA"/>
</dbReference>
<dbReference type="Proteomes" id="UP000789702">
    <property type="component" value="Unassembled WGS sequence"/>
</dbReference>
<gene>
    <name evidence="1" type="ORF">DHETER_LOCUS9068</name>
</gene>
<feature type="non-terminal residue" evidence="1">
    <location>
        <position position="66"/>
    </location>
</feature>
<comment type="caution">
    <text evidence="1">The sequence shown here is derived from an EMBL/GenBank/DDBJ whole genome shotgun (WGS) entry which is preliminary data.</text>
</comment>